<evidence type="ECO:0000256" key="2">
    <source>
        <dbReference type="ARBA" id="ARBA00022737"/>
    </source>
</evidence>
<dbReference type="PANTHER" id="PTHR46344">
    <property type="entry name" value="OS02G0202900 PROTEIN"/>
    <property type="match status" value="1"/>
</dbReference>
<dbReference type="AlphaFoldDB" id="A0A5S5DQ13"/>
<dbReference type="Gene3D" id="2.120.10.80">
    <property type="entry name" value="Kelch-type beta propeller"/>
    <property type="match status" value="1"/>
</dbReference>
<keyword evidence="4" id="KW-1185">Reference proteome</keyword>
<dbReference type="EMBL" id="VNHX01000003">
    <property type="protein sequence ID" value="TYP97106.1"/>
    <property type="molecule type" value="Genomic_DNA"/>
</dbReference>
<keyword evidence="1" id="KW-0880">Kelch repeat</keyword>
<accession>A0A5S5DQ13</accession>
<keyword evidence="2" id="KW-0677">Repeat</keyword>
<organism evidence="3 4">
    <name type="scientific">Sphingobacterium allocomposti</name>
    <dbReference type="NCBI Taxonomy" id="415956"/>
    <lineage>
        <taxon>Bacteria</taxon>
        <taxon>Pseudomonadati</taxon>
        <taxon>Bacteroidota</taxon>
        <taxon>Sphingobacteriia</taxon>
        <taxon>Sphingobacteriales</taxon>
        <taxon>Sphingobacteriaceae</taxon>
        <taxon>Sphingobacterium</taxon>
    </lineage>
</organism>
<evidence type="ECO:0000313" key="4">
    <source>
        <dbReference type="Proteomes" id="UP000325105"/>
    </source>
</evidence>
<dbReference type="Pfam" id="PF24681">
    <property type="entry name" value="Kelch_KLHDC2_KLHL20_DRC7"/>
    <property type="match status" value="1"/>
</dbReference>
<dbReference type="InterPro" id="IPR006652">
    <property type="entry name" value="Kelch_1"/>
</dbReference>
<sequence>MTYQDKIYVIGAFTGEFPHEIPVPNIYIYDPANDTWTEGAEIPESRRRGAAGVVVHNGKFYLAGGAKDGHWGDNSNNFDEYDPETGKWTVLPDMPRVRDHFQAVVVNNKFYATAGRKSLIKENKGFELTYGEVDVFDFNSGKWTTLPKEFDLPTQRAGNATINYGNGFIVVGGESSKQIKAHNEVEYFDPEKGWKLLNRLTKGRHGTQVVRINNTYYVAAGCAHRGGSPELNDIEVISLDDKN</sequence>
<dbReference type="SMART" id="SM00612">
    <property type="entry name" value="Kelch"/>
    <property type="match status" value="3"/>
</dbReference>
<comment type="caution">
    <text evidence="3">The sequence shown here is derived from an EMBL/GenBank/DDBJ whole genome shotgun (WGS) entry which is preliminary data.</text>
</comment>
<protein>
    <submittedName>
        <fullName evidence="3">N-acetylneuraminic acid mutarotase</fullName>
    </submittedName>
</protein>
<dbReference type="RefSeq" id="WP_341850034.1">
    <property type="nucleotide sequence ID" value="NZ_VNHX01000003.1"/>
</dbReference>
<dbReference type="SUPFAM" id="SSF117281">
    <property type="entry name" value="Kelch motif"/>
    <property type="match status" value="1"/>
</dbReference>
<evidence type="ECO:0000256" key="1">
    <source>
        <dbReference type="ARBA" id="ARBA00022441"/>
    </source>
</evidence>
<dbReference type="InterPro" id="IPR015915">
    <property type="entry name" value="Kelch-typ_b-propeller"/>
</dbReference>
<dbReference type="Proteomes" id="UP000325105">
    <property type="component" value="Unassembled WGS sequence"/>
</dbReference>
<reference evidence="3 4" key="1">
    <citation type="submission" date="2019-07" db="EMBL/GenBank/DDBJ databases">
        <title>Genomic Encyclopedia of Archaeal and Bacterial Type Strains, Phase II (KMG-II): from individual species to whole genera.</title>
        <authorList>
            <person name="Goeker M."/>
        </authorList>
    </citation>
    <scope>NUCLEOTIDE SEQUENCE [LARGE SCALE GENOMIC DNA]</scope>
    <source>
        <strain evidence="3 4">DSM 18850</strain>
    </source>
</reference>
<gene>
    <name evidence="3" type="ORF">BC792_10332</name>
</gene>
<name>A0A5S5DQ13_9SPHI</name>
<evidence type="ECO:0000313" key="3">
    <source>
        <dbReference type="EMBL" id="TYP97106.1"/>
    </source>
</evidence>
<dbReference type="PANTHER" id="PTHR46344:SF27">
    <property type="entry name" value="KELCH REPEAT SUPERFAMILY PROTEIN"/>
    <property type="match status" value="1"/>
</dbReference>
<proteinExistence type="predicted"/>